<dbReference type="PANTHER" id="PTHR11735">
    <property type="entry name" value="TRNA N6-ADENOSINE THREONYLCARBAMOYLTRANSFERASE"/>
    <property type="match status" value="1"/>
</dbReference>
<accession>A0A951J528</accession>
<sequence length="230" mass="25373">MAIILSIETATSVCSVALHENDRLLALSEISSPNSHGKMIMPMIDEIFDIAKIDKREIDAVAVSSGPGSYTGLRIGVSTAKGFVFALGVPLIEVNTLEGLAQQVTECDIRQGSVIIPLLDARRMEVYCSVYSYDLKELSPTEALDIDQATFSNWLEKGEVIFVGDGSDKLRQVLNHSNAFFPGFVNTAKSIGKIAFRKFNQKEFVDLAYFEPNYLKEFIALKSTKNPLLQ</sequence>
<dbReference type="EMBL" id="RPHB01000011">
    <property type="protein sequence ID" value="MBW3470147.1"/>
    <property type="molecule type" value="Genomic_DNA"/>
</dbReference>
<dbReference type="AlphaFoldDB" id="A0A951J528"/>
<proteinExistence type="predicted"/>
<evidence type="ECO:0000259" key="1">
    <source>
        <dbReference type="Pfam" id="PF00814"/>
    </source>
</evidence>
<protein>
    <submittedName>
        <fullName evidence="2">tRNA (Adenosine(37)-N6)-threonylcarbamoyltransferase complex dimerization subunit type 1 TsaB</fullName>
    </submittedName>
</protein>
<dbReference type="CDD" id="cd24032">
    <property type="entry name" value="ASKHA_NBD_TsaB"/>
    <property type="match status" value="1"/>
</dbReference>
<dbReference type="Proteomes" id="UP000727490">
    <property type="component" value="Unassembled WGS sequence"/>
</dbReference>
<dbReference type="PANTHER" id="PTHR11735:SF11">
    <property type="entry name" value="TRNA THREONYLCARBAMOYLADENOSINE BIOSYNTHESIS PROTEIN TSAB"/>
    <property type="match status" value="1"/>
</dbReference>
<dbReference type="InterPro" id="IPR022496">
    <property type="entry name" value="T6A_TsaB"/>
</dbReference>
<keyword evidence="3" id="KW-1185">Reference proteome</keyword>
<name>A0A951J528_9BACT</name>
<feature type="domain" description="Gcp-like" evidence="1">
    <location>
        <begin position="35"/>
        <end position="185"/>
    </location>
</feature>
<dbReference type="RefSeq" id="WP_219293762.1">
    <property type="nucleotide sequence ID" value="NZ_RPHB01000011.1"/>
</dbReference>
<evidence type="ECO:0000313" key="3">
    <source>
        <dbReference type="Proteomes" id="UP000727490"/>
    </source>
</evidence>
<reference evidence="2 3" key="1">
    <citation type="journal article" date="2020" name="Syst. Appl. Microbiol.">
        <title>Arthrospiribacter ruber gen. nov., sp. nov., a novel bacterium isolated from Arthrospira cultures.</title>
        <authorList>
            <person name="Waleron M."/>
            <person name="Misztak A."/>
            <person name="Waleron M.M."/>
            <person name="Furmaniak M."/>
            <person name="Mrozik A."/>
            <person name="Waleron K."/>
        </authorList>
    </citation>
    <scope>NUCLEOTIDE SEQUENCE [LARGE SCALE GENOMIC DNA]</scope>
    <source>
        <strain evidence="2 3">DPMB0001</strain>
    </source>
</reference>
<dbReference type="Pfam" id="PF00814">
    <property type="entry name" value="TsaD"/>
    <property type="match status" value="1"/>
</dbReference>
<evidence type="ECO:0000313" key="2">
    <source>
        <dbReference type="EMBL" id="MBW3470147.1"/>
    </source>
</evidence>
<dbReference type="GO" id="GO:0002949">
    <property type="term" value="P:tRNA threonylcarbamoyladenosine modification"/>
    <property type="evidence" value="ECO:0007669"/>
    <property type="project" value="InterPro"/>
</dbReference>
<comment type="caution">
    <text evidence="2">The sequence shown here is derived from an EMBL/GenBank/DDBJ whole genome shotgun (WGS) entry which is preliminary data.</text>
</comment>
<gene>
    <name evidence="2" type="primary">tsaB</name>
    <name evidence="2" type="ORF">EGN73_20335</name>
</gene>
<organism evidence="2 3">
    <name type="scientific">Arthrospiribacter ruber</name>
    <dbReference type="NCBI Taxonomy" id="2487934"/>
    <lineage>
        <taxon>Bacteria</taxon>
        <taxon>Pseudomonadati</taxon>
        <taxon>Bacteroidota</taxon>
        <taxon>Cytophagia</taxon>
        <taxon>Cytophagales</taxon>
        <taxon>Cyclobacteriaceae</taxon>
        <taxon>Arthrospiribacter</taxon>
    </lineage>
</organism>
<dbReference type="NCBIfam" id="TIGR03725">
    <property type="entry name" value="T6A_YeaZ"/>
    <property type="match status" value="1"/>
</dbReference>
<dbReference type="GO" id="GO:0005829">
    <property type="term" value="C:cytosol"/>
    <property type="evidence" value="ECO:0007669"/>
    <property type="project" value="TreeGrafter"/>
</dbReference>
<dbReference type="InterPro" id="IPR000905">
    <property type="entry name" value="Gcp-like_dom"/>
</dbReference>